<reference evidence="1 2" key="1">
    <citation type="submission" date="2023-07" db="EMBL/GenBank/DDBJ databases">
        <title>Sorghum-associated microbial communities from plants grown in Nebraska, USA.</title>
        <authorList>
            <person name="Schachtman D."/>
        </authorList>
    </citation>
    <scope>NUCLEOTIDE SEQUENCE [LARGE SCALE GENOMIC DNA]</scope>
    <source>
        <strain evidence="1 2">CC258</strain>
    </source>
</reference>
<dbReference type="EMBL" id="JAVDSB010000001">
    <property type="protein sequence ID" value="MDR6549065.1"/>
    <property type="molecule type" value="Genomic_DNA"/>
</dbReference>
<name>A0ABU1NNL8_9BACL</name>
<keyword evidence="2" id="KW-1185">Reference proteome</keyword>
<evidence type="ECO:0000313" key="2">
    <source>
        <dbReference type="Proteomes" id="UP001267290"/>
    </source>
</evidence>
<sequence length="29" mass="3182">MVVGRTAYALITTRTTPDHPLQNAVTAPW</sequence>
<comment type="caution">
    <text evidence="1">The sequence shown here is derived from an EMBL/GenBank/DDBJ whole genome shotgun (WGS) entry which is preliminary data.</text>
</comment>
<evidence type="ECO:0000313" key="1">
    <source>
        <dbReference type="EMBL" id="MDR6549065.1"/>
    </source>
</evidence>
<gene>
    <name evidence="1" type="ORF">J2736_000248</name>
</gene>
<dbReference type="Proteomes" id="UP001267290">
    <property type="component" value="Unassembled WGS sequence"/>
</dbReference>
<protein>
    <submittedName>
        <fullName evidence="1">Uncharacterized protein</fullName>
    </submittedName>
</protein>
<proteinExistence type="predicted"/>
<accession>A0ABU1NNL8</accession>
<organism evidence="1 2">
    <name type="scientific">Paenibacillus qinlingensis</name>
    <dbReference type="NCBI Taxonomy" id="1837343"/>
    <lineage>
        <taxon>Bacteria</taxon>
        <taxon>Bacillati</taxon>
        <taxon>Bacillota</taxon>
        <taxon>Bacilli</taxon>
        <taxon>Bacillales</taxon>
        <taxon>Paenibacillaceae</taxon>
        <taxon>Paenibacillus</taxon>
    </lineage>
</organism>